<dbReference type="Proteomes" id="UP001444071">
    <property type="component" value="Unassembled WGS sequence"/>
</dbReference>
<feature type="signal peptide" evidence="2">
    <location>
        <begin position="1"/>
        <end position="16"/>
    </location>
</feature>
<feature type="region of interest" description="Disordered" evidence="1">
    <location>
        <begin position="115"/>
        <end position="162"/>
    </location>
</feature>
<keyword evidence="2" id="KW-0732">Signal</keyword>
<keyword evidence="4" id="KW-1185">Reference proteome</keyword>
<gene>
    <name evidence="3" type="ORF">XENORESO_021430</name>
</gene>
<evidence type="ECO:0000313" key="4">
    <source>
        <dbReference type="Proteomes" id="UP001444071"/>
    </source>
</evidence>
<feature type="chain" id="PRO_5046160475" evidence="2">
    <location>
        <begin position="17"/>
        <end position="162"/>
    </location>
</feature>
<proteinExistence type="predicted"/>
<evidence type="ECO:0000256" key="1">
    <source>
        <dbReference type="SAM" id="MobiDB-lite"/>
    </source>
</evidence>
<protein>
    <submittedName>
        <fullName evidence="3">Uncharacterized protein</fullName>
    </submittedName>
</protein>
<name>A0ABV0WPL6_9TELE</name>
<reference evidence="3 4" key="1">
    <citation type="submission" date="2021-06" db="EMBL/GenBank/DDBJ databases">
        <authorList>
            <person name="Palmer J.M."/>
        </authorList>
    </citation>
    <scope>NUCLEOTIDE SEQUENCE [LARGE SCALE GENOMIC DNA]</scope>
    <source>
        <strain evidence="3 4">XR_2019</strain>
        <tissue evidence="3">Muscle</tissue>
    </source>
</reference>
<evidence type="ECO:0000313" key="3">
    <source>
        <dbReference type="EMBL" id="MEQ2271085.1"/>
    </source>
</evidence>
<dbReference type="EMBL" id="JAHRIM010060956">
    <property type="protein sequence ID" value="MEQ2271085.1"/>
    <property type="molecule type" value="Genomic_DNA"/>
</dbReference>
<sequence length="162" mass="17707">MGVGWTLCIPLMMVWAFKGSCSSVIATNSRVAELQDQQKDGEHKLLQTFYSCTKVLKEQVDANVEGGVRSGSSKPGDCFLGSNTIDDPNVMPALNSRVARAAWPITEQPWLLEDTLPTRRGPVTVPTQPSQTPDPVTNRPMTFPTRPRTRPGSSGRTELPVI</sequence>
<organism evidence="3 4">
    <name type="scientific">Xenotaenia resolanae</name>
    <dbReference type="NCBI Taxonomy" id="208358"/>
    <lineage>
        <taxon>Eukaryota</taxon>
        <taxon>Metazoa</taxon>
        <taxon>Chordata</taxon>
        <taxon>Craniata</taxon>
        <taxon>Vertebrata</taxon>
        <taxon>Euteleostomi</taxon>
        <taxon>Actinopterygii</taxon>
        <taxon>Neopterygii</taxon>
        <taxon>Teleostei</taxon>
        <taxon>Neoteleostei</taxon>
        <taxon>Acanthomorphata</taxon>
        <taxon>Ovalentaria</taxon>
        <taxon>Atherinomorphae</taxon>
        <taxon>Cyprinodontiformes</taxon>
        <taxon>Goodeidae</taxon>
        <taxon>Xenotaenia</taxon>
    </lineage>
</organism>
<comment type="caution">
    <text evidence="3">The sequence shown here is derived from an EMBL/GenBank/DDBJ whole genome shotgun (WGS) entry which is preliminary data.</text>
</comment>
<feature type="compositionally biased region" description="Low complexity" evidence="1">
    <location>
        <begin position="122"/>
        <end position="146"/>
    </location>
</feature>
<accession>A0ABV0WPL6</accession>
<evidence type="ECO:0000256" key="2">
    <source>
        <dbReference type="SAM" id="SignalP"/>
    </source>
</evidence>